<dbReference type="GO" id="GO:0005524">
    <property type="term" value="F:ATP binding"/>
    <property type="evidence" value="ECO:0007669"/>
    <property type="project" value="UniProtKB-KW"/>
</dbReference>
<dbReference type="GO" id="GO:0055085">
    <property type="term" value="P:transmembrane transport"/>
    <property type="evidence" value="ECO:0007669"/>
    <property type="project" value="UniProtKB-ARBA"/>
</dbReference>
<sequence length="317" mass="34435">MTALLEARGLSKFFPARDGKGLVRAVNDVSLSLAPGETLGIVGESGCGKSTLARMLMRLIEPSEGKVLLEGEDLLSLAKGAMRQRRRDIQIVFQDPYASLDPRMSIAQIIAEPLDIHGIGTKAERAAKVKDLIDLVGLDPSAASRYPHEFSGGQRQRIGIARAIALEPKLVVLDEPVSALDVSIQSQILNLLDDLKSRLRLSYIFISHDLSVVQHVSDRVAVMYLGRIVEEGPAEAVLGAPRHPYTQALMSAIPEIDPTRRKSHQLLPGDPPNPENIPSGCPFHPRCPIAQDICRTEPPAFRTAGASRARCHFAGET</sequence>
<dbReference type="PANTHER" id="PTHR43776">
    <property type="entry name" value="TRANSPORT ATP-BINDING PROTEIN"/>
    <property type="match status" value="1"/>
</dbReference>
<accession>A0A2W2AIT4</accession>
<comment type="subcellular location">
    <subcellularLocation>
        <location evidence="1">Cell inner membrane</location>
        <topology evidence="1">Peripheral membrane protein</topology>
    </subcellularLocation>
</comment>
<dbReference type="PROSITE" id="PS50893">
    <property type="entry name" value="ABC_TRANSPORTER_2"/>
    <property type="match status" value="1"/>
</dbReference>
<evidence type="ECO:0000256" key="3">
    <source>
        <dbReference type="ARBA" id="ARBA00022448"/>
    </source>
</evidence>
<dbReference type="InterPro" id="IPR003593">
    <property type="entry name" value="AAA+_ATPase"/>
</dbReference>
<reference evidence="8" key="1">
    <citation type="submission" date="2018-06" db="EMBL/GenBank/DDBJ databases">
        <title>Aestuariibacter litoralis strain KCTC 52945T.</title>
        <authorList>
            <person name="Li X."/>
            <person name="Salam N."/>
            <person name="Li J.-L."/>
            <person name="Chen Y.-M."/>
            <person name="Yang Z.-W."/>
            <person name="Zhang L.-Y."/>
            <person name="Han M.-X."/>
            <person name="Xiao M."/>
            <person name="Li W.-J."/>
        </authorList>
    </citation>
    <scope>NUCLEOTIDE SEQUENCE [LARGE SCALE GENOMIC DNA]</scope>
    <source>
        <strain evidence="8">KCTC 52945</strain>
    </source>
</reference>
<evidence type="ECO:0000313" key="8">
    <source>
        <dbReference type="Proteomes" id="UP000248795"/>
    </source>
</evidence>
<feature type="domain" description="ABC transporter" evidence="6">
    <location>
        <begin position="5"/>
        <end position="250"/>
    </location>
</feature>
<dbReference type="EMBL" id="QKVK01000014">
    <property type="protein sequence ID" value="PZF75191.1"/>
    <property type="molecule type" value="Genomic_DNA"/>
</dbReference>
<gene>
    <name evidence="7" type="ORF">DK847_19525</name>
</gene>
<dbReference type="InterPro" id="IPR013563">
    <property type="entry name" value="Oligopep_ABC_C"/>
</dbReference>
<dbReference type="SMART" id="SM00382">
    <property type="entry name" value="AAA"/>
    <property type="match status" value="1"/>
</dbReference>
<dbReference type="AlphaFoldDB" id="A0A2W2AIT4"/>
<dbReference type="InterPro" id="IPR003439">
    <property type="entry name" value="ABC_transporter-like_ATP-bd"/>
</dbReference>
<dbReference type="RefSeq" id="WP_111200223.1">
    <property type="nucleotide sequence ID" value="NZ_QKVK01000014.1"/>
</dbReference>
<evidence type="ECO:0000256" key="2">
    <source>
        <dbReference type="ARBA" id="ARBA00005417"/>
    </source>
</evidence>
<dbReference type="NCBIfam" id="TIGR01727">
    <property type="entry name" value="oligo_HPY"/>
    <property type="match status" value="1"/>
</dbReference>
<dbReference type="InterPro" id="IPR050319">
    <property type="entry name" value="ABC_transp_ATP-bind"/>
</dbReference>
<dbReference type="PANTHER" id="PTHR43776:SF7">
    <property type="entry name" value="D,D-DIPEPTIDE TRANSPORT ATP-BINDING PROTEIN DDPF-RELATED"/>
    <property type="match status" value="1"/>
</dbReference>
<evidence type="ECO:0000313" key="7">
    <source>
        <dbReference type="EMBL" id="PZF75191.1"/>
    </source>
</evidence>
<keyword evidence="5" id="KW-0067">ATP-binding</keyword>
<keyword evidence="3" id="KW-0813">Transport</keyword>
<organism evidence="7 8">
    <name type="scientific">Aestuariivirga litoralis</name>
    <dbReference type="NCBI Taxonomy" id="2650924"/>
    <lineage>
        <taxon>Bacteria</taxon>
        <taxon>Pseudomonadati</taxon>
        <taxon>Pseudomonadota</taxon>
        <taxon>Alphaproteobacteria</taxon>
        <taxon>Hyphomicrobiales</taxon>
        <taxon>Aestuariivirgaceae</taxon>
        <taxon>Aestuariivirga</taxon>
    </lineage>
</organism>
<proteinExistence type="inferred from homology"/>
<comment type="similarity">
    <text evidence="2">Belongs to the ABC transporter superfamily.</text>
</comment>
<dbReference type="Pfam" id="PF08352">
    <property type="entry name" value="oligo_HPY"/>
    <property type="match status" value="1"/>
</dbReference>
<dbReference type="Gene3D" id="3.40.50.300">
    <property type="entry name" value="P-loop containing nucleotide triphosphate hydrolases"/>
    <property type="match status" value="1"/>
</dbReference>
<dbReference type="CDD" id="cd03257">
    <property type="entry name" value="ABC_NikE_OppD_transporters"/>
    <property type="match status" value="1"/>
</dbReference>
<keyword evidence="8" id="KW-1185">Reference proteome</keyword>
<dbReference type="SUPFAM" id="SSF52540">
    <property type="entry name" value="P-loop containing nucleoside triphosphate hydrolases"/>
    <property type="match status" value="1"/>
</dbReference>
<dbReference type="GO" id="GO:0015833">
    <property type="term" value="P:peptide transport"/>
    <property type="evidence" value="ECO:0007669"/>
    <property type="project" value="InterPro"/>
</dbReference>
<evidence type="ECO:0000256" key="4">
    <source>
        <dbReference type="ARBA" id="ARBA00022741"/>
    </source>
</evidence>
<evidence type="ECO:0000259" key="6">
    <source>
        <dbReference type="PROSITE" id="PS50893"/>
    </source>
</evidence>
<dbReference type="GO" id="GO:0016887">
    <property type="term" value="F:ATP hydrolysis activity"/>
    <property type="evidence" value="ECO:0007669"/>
    <property type="project" value="InterPro"/>
</dbReference>
<evidence type="ECO:0000256" key="1">
    <source>
        <dbReference type="ARBA" id="ARBA00004417"/>
    </source>
</evidence>
<dbReference type="InterPro" id="IPR017871">
    <property type="entry name" value="ABC_transporter-like_CS"/>
</dbReference>
<comment type="caution">
    <text evidence="7">The sequence shown here is derived from an EMBL/GenBank/DDBJ whole genome shotgun (WGS) entry which is preliminary data.</text>
</comment>
<dbReference type="GO" id="GO:0005886">
    <property type="term" value="C:plasma membrane"/>
    <property type="evidence" value="ECO:0007669"/>
    <property type="project" value="UniProtKB-SubCell"/>
</dbReference>
<dbReference type="FunFam" id="3.40.50.300:FF:000016">
    <property type="entry name" value="Oligopeptide ABC transporter ATP-binding component"/>
    <property type="match status" value="1"/>
</dbReference>
<protein>
    <recommendedName>
        <fullName evidence="6">ABC transporter domain-containing protein</fullName>
    </recommendedName>
</protein>
<dbReference type="InterPro" id="IPR027417">
    <property type="entry name" value="P-loop_NTPase"/>
</dbReference>
<evidence type="ECO:0000256" key="5">
    <source>
        <dbReference type="ARBA" id="ARBA00022840"/>
    </source>
</evidence>
<dbReference type="PROSITE" id="PS00211">
    <property type="entry name" value="ABC_TRANSPORTER_1"/>
    <property type="match status" value="1"/>
</dbReference>
<keyword evidence="4" id="KW-0547">Nucleotide-binding</keyword>
<dbReference type="Proteomes" id="UP000248795">
    <property type="component" value="Unassembled WGS sequence"/>
</dbReference>
<name>A0A2W2AIT4_9HYPH</name>
<dbReference type="Pfam" id="PF00005">
    <property type="entry name" value="ABC_tran"/>
    <property type="match status" value="1"/>
</dbReference>